<dbReference type="PANTHER" id="PTHR23527:SF1">
    <property type="entry name" value="BLL3282 PROTEIN"/>
    <property type="match status" value="1"/>
</dbReference>
<evidence type="ECO:0000256" key="2">
    <source>
        <dbReference type="ARBA" id="ARBA00022692"/>
    </source>
</evidence>
<dbReference type="PROSITE" id="PS50850">
    <property type="entry name" value="MFS"/>
    <property type="match status" value="1"/>
</dbReference>
<evidence type="ECO:0000256" key="1">
    <source>
        <dbReference type="ARBA" id="ARBA00004651"/>
    </source>
</evidence>
<feature type="transmembrane region" description="Helical" evidence="5">
    <location>
        <begin position="86"/>
        <end position="105"/>
    </location>
</feature>
<protein>
    <submittedName>
        <fullName evidence="7">Nitrate/nitrite transporter</fullName>
    </submittedName>
</protein>
<dbReference type="Proteomes" id="UP001595923">
    <property type="component" value="Unassembled WGS sequence"/>
</dbReference>
<dbReference type="Gene3D" id="1.20.1250.20">
    <property type="entry name" value="MFS general substrate transporter like domains"/>
    <property type="match status" value="2"/>
</dbReference>
<evidence type="ECO:0000256" key="4">
    <source>
        <dbReference type="ARBA" id="ARBA00023136"/>
    </source>
</evidence>
<evidence type="ECO:0000259" key="6">
    <source>
        <dbReference type="PROSITE" id="PS50850"/>
    </source>
</evidence>
<dbReference type="RefSeq" id="WP_378578338.1">
    <property type="nucleotide sequence ID" value="NZ_JBHSFQ010000029.1"/>
</dbReference>
<dbReference type="InterPro" id="IPR020846">
    <property type="entry name" value="MFS_dom"/>
</dbReference>
<feature type="transmembrane region" description="Helical" evidence="5">
    <location>
        <begin position="221"/>
        <end position="239"/>
    </location>
</feature>
<accession>A0ABV9E3N3</accession>
<dbReference type="InterPro" id="IPR036259">
    <property type="entry name" value="MFS_trans_sf"/>
</dbReference>
<feature type="transmembrane region" description="Helical" evidence="5">
    <location>
        <begin position="177"/>
        <end position="195"/>
    </location>
</feature>
<feature type="transmembrane region" description="Helical" evidence="5">
    <location>
        <begin position="350"/>
        <end position="370"/>
    </location>
</feature>
<comment type="subcellular location">
    <subcellularLocation>
        <location evidence="1">Cell membrane</location>
        <topology evidence="1">Multi-pass membrane protein</topology>
    </subcellularLocation>
</comment>
<feature type="domain" description="Major facilitator superfamily (MFS) profile" evidence="6">
    <location>
        <begin position="21"/>
        <end position="402"/>
    </location>
</feature>
<organism evidence="7 8">
    <name type="scientific">Nocardiopsis mangrovi</name>
    <dbReference type="NCBI Taxonomy" id="1179818"/>
    <lineage>
        <taxon>Bacteria</taxon>
        <taxon>Bacillati</taxon>
        <taxon>Actinomycetota</taxon>
        <taxon>Actinomycetes</taxon>
        <taxon>Streptosporangiales</taxon>
        <taxon>Nocardiopsidaceae</taxon>
        <taxon>Nocardiopsis</taxon>
    </lineage>
</organism>
<dbReference type="EMBL" id="JBHSFQ010000029">
    <property type="protein sequence ID" value="MFC4564840.1"/>
    <property type="molecule type" value="Genomic_DNA"/>
</dbReference>
<name>A0ABV9E3N3_9ACTN</name>
<comment type="caution">
    <text evidence="7">The sequence shown here is derived from an EMBL/GenBank/DDBJ whole genome shotgun (WGS) entry which is preliminary data.</text>
</comment>
<gene>
    <name evidence="7" type="ORF">ACFO4E_23530</name>
</gene>
<proteinExistence type="predicted"/>
<feature type="transmembrane region" description="Helical" evidence="5">
    <location>
        <begin position="54"/>
        <end position="79"/>
    </location>
</feature>
<evidence type="ECO:0000256" key="3">
    <source>
        <dbReference type="ARBA" id="ARBA00022989"/>
    </source>
</evidence>
<dbReference type="InterPro" id="IPR052952">
    <property type="entry name" value="MFS-Transporter"/>
</dbReference>
<dbReference type="InterPro" id="IPR011701">
    <property type="entry name" value="MFS"/>
</dbReference>
<keyword evidence="8" id="KW-1185">Reference proteome</keyword>
<dbReference type="PANTHER" id="PTHR23527">
    <property type="entry name" value="BLL3282 PROTEIN"/>
    <property type="match status" value="1"/>
</dbReference>
<feature type="transmembrane region" description="Helical" evidence="5">
    <location>
        <begin position="290"/>
        <end position="307"/>
    </location>
</feature>
<reference evidence="8" key="1">
    <citation type="journal article" date="2019" name="Int. J. Syst. Evol. Microbiol.">
        <title>The Global Catalogue of Microorganisms (GCM) 10K type strain sequencing project: providing services to taxonomists for standard genome sequencing and annotation.</title>
        <authorList>
            <consortium name="The Broad Institute Genomics Platform"/>
            <consortium name="The Broad Institute Genome Sequencing Center for Infectious Disease"/>
            <person name="Wu L."/>
            <person name="Ma J."/>
        </authorList>
    </citation>
    <scope>NUCLEOTIDE SEQUENCE [LARGE SCALE GENOMIC DNA]</scope>
    <source>
        <strain evidence="8">XZYJ18</strain>
    </source>
</reference>
<keyword evidence="2 5" id="KW-0812">Transmembrane</keyword>
<dbReference type="SUPFAM" id="SSF103473">
    <property type="entry name" value="MFS general substrate transporter"/>
    <property type="match status" value="1"/>
</dbReference>
<feature type="transmembrane region" description="Helical" evidence="5">
    <location>
        <begin position="111"/>
        <end position="137"/>
    </location>
</feature>
<dbReference type="Pfam" id="PF07690">
    <property type="entry name" value="MFS_1"/>
    <property type="match status" value="1"/>
</dbReference>
<evidence type="ECO:0000313" key="7">
    <source>
        <dbReference type="EMBL" id="MFC4564840.1"/>
    </source>
</evidence>
<feature type="transmembrane region" description="Helical" evidence="5">
    <location>
        <begin position="376"/>
        <end position="397"/>
    </location>
</feature>
<evidence type="ECO:0000256" key="5">
    <source>
        <dbReference type="SAM" id="Phobius"/>
    </source>
</evidence>
<sequence>MTSVSPPRTGTTTASAYRWVVLFMAWTAFTMTSIDRSAWGPASASVSESLDVPLAALGLFATGYYLGYVLSNAGCGVLVDRLGSRLVLGVSGLGAGLAMVLFGSADSIPLGLFLQALVGFFAGVDFAAGLKLIATWFAPDRRGLATGVFMNATSLGTVVANAVVPVLLAAADWRVSYHLFGAATMAIALACLLLVRNGAQAAERTRGELPDIRSVLRNRDLLLLGCAGFGGLWGTYGFVTWSNTLMTAGSGIDPVRAGNVLIIFAGIAIAAKLAVGWVCDLFGLGPRTPIAVLLAFFGAALLVFGTLDTYAQFLWFAPLLGIGAYAYSPLIAAMAPLLSGTAAAGSAAGAINAFWQLGAVLVPAVIGPVFAATGSFLAAFATLAAGPLAGAGLILVVRERGAGAAAGG</sequence>
<evidence type="ECO:0000313" key="8">
    <source>
        <dbReference type="Proteomes" id="UP001595923"/>
    </source>
</evidence>
<keyword evidence="3 5" id="KW-1133">Transmembrane helix</keyword>
<feature type="transmembrane region" description="Helical" evidence="5">
    <location>
        <begin position="16"/>
        <end position="34"/>
    </location>
</feature>
<feature type="transmembrane region" description="Helical" evidence="5">
    <location>
        <begin position="149"/>
        <end position="171"/>
    </location>
</feature>
<feature type="transmembrane region" description="Helical" evidence="5">
    <location>
        <begin position="259"/>
        <end position="278"/>
    </location>
</feature>
<feature type="transmembrane region" description="Helical" evidence="5">
    <location>
        <begin position="313"/>
        <end position="338"/>
    </location>
</feature>
<keyword evidence="4 5" id="KW-0472">Membrane</keyword>